<dbReference type="PANTHER" id="PTHR14907:SF2">
    <property type="entry name" value="SUPPRESSOR APC DOMAIN-CONTAINING PROTEIN 2"/>
    <property type="match status" value="1"/>
</dbReference>
<evidence type="ECO:0000313" key="1">
    <source>
        <dbReference type="EMBL" id="CAH1986677.1"/>
    </source>
</evidence>
<dbReference type="Proteomes" id="UP001152888">
    <property type="component" value="Unassembled WGS sequence"/>
</dbReference>
<dbReference type="OrthoDB" id="10035013at2759"/>
<gene>
    <name evidence="1" type="ORF">ACAOBT_LOCUS17384</name>
</gene>
<sequence>MVLTYKTAEEHWSEAQQERIELQRARVLEVNRHLAALTESWERGGLPLHMNLAVHHFPLPMQQDMADRLKQQNRLLTELKDKIRERREPVKLDNLR</sequence>
<dbReference type="AlphaFoldDB" id="A0A9P0L720"/>
<dbReference type="EMBL" id="CAKOFQ010007004">
    <property type="protein sequence ID" value="CAH1986677.1"/>
    <property type="molecule type" value="Genomic_DNA"/>
</dbReference>
<evidence type="ECO:0000313" key="2">
    <source>
        <dbReference type="Proteomes" id="UP001152888"/>
    </source>
</evidence>
<accession>A0A9P0L720</accession>
<reference evidence="1" key="1">
    <citation type="submission" date="2022-03" db="EMBL/GenBank/DDBJ databases">
        <authorList>
            <person name="Sayadi A."/>
        </authorList>
    </citation>
    <scope>NUCLEOTIDE SEQUENCE</scope>
</reference>
<dbReference type="PANTHER" id="PTHR14907">
    <property type="entry name" value="FI14130P"/>
    <property type="match status" value="1"/>
</dbReference>
<proteinExistence type="predicted"/>
<organism evidence="1 2">
    <name type="scientific">Acanthoscelides obtectus</name>
    <name type="common">Bean weevil</name>
    <name type="synonym">Bruchus obtectus</name>
    <dbReference type="NCBI Taxonomy" id="200917"/>
    <lineage>
        <taxon>Eukaryota</taxon>
        <taxon>Metazoa</taxon>
        <taxon>Ecdysozoa</taxon>
        <taxon>Arthropoda</taxon>
        <taxon>Hexapoda</taxon>
        <taxon>Insecta</taxon>
        <taxon>Pterygota</taxon>
        <taxon>Neoptera</taxon>
        <taxon>Endopterygota</taxon>
        <taxon>Coleoptera</taxon>
        <taxon>Polyphaga</taxon>
        <taxon>Cucujiformia</taxon>
        <taxon>Chrysomeloidea</taxon>
        <taxon>Chrysomelidae</taxon>
        <taxon>Bruchinae</taxon>
        <taxon>Bruchini</taxon>
        <taxon>Acanthoscelides</taxon>
    </lineage>
</organism>
<comment type="caution">
    <text evidence="1">The sequence shown here is derived from an EMBL/GenBank/DDBJ whole genome shotgun (WGS) entry which is preliminary data.</text>
</comment>
<dbReference type="Pfam" id="PF11414">
    <property type="entry name" value="Suppressor_APC"/>
    <property type="match status" value="1"/>
</dbReference>
<keyword evidence="2" id="KW-1185">Reference proteome</keyword>
<name>A0A9P0L720_ACAOB</name>
<dbReference type="InterPro" id="IPR026828">
    <property type="entry name" value="SAPC2_1/2"/>
</dbReference>
<protein>
    <submittedName>
        <fullName evidence="1">Uncharacterized protein</fullName>
    </submittedName>
</protein>